<evidence type="ECO:0000313" key="4">
    <source>
        <dbReference type="Proteomes" id="UP000475545"/>
    </source>
</evidence>
<name>A0A6L7GS40_9ACTN</name>
<gene>
    <name evidence="3" type="ORF">GIY30_15690</name>
</gene>
<dbReference type="Gene3D" id="3.40.225.10">
    <property type="entry name" value="Class II aldolase/adducin N-terminal domain"/>
    <property type="match status" value="1"/>
</dbReference>
<dbReference type="Proteomes" id="UP000475545">
    <property type="component" value="Unassembled WGS sequence"/>
</dbReference>
<dbReference type="EMBL" id="WMBR01000004">
    <property type="protein sequence ID" value="MXP22784.1"/>
    <property type="molecule type" value="Genomic_DNA"/>
</dbReference>
<dbReference type="GO" id="GO:0051015">
    <property type="term" value="F:actin filament binding"/>
    <property type="evidence" value="ECO:0007669"/>
    <property type="project" value="TreeGrafter"/>
</dbReference>
<dbReference type="InterPro" id="IPR001303">
    <property type="entry name" value="Aldolase_II/adducin_N"/>
</dbReference>
<dbReference type="SMART" id="SM01007">
    <property type="entry name" value="Aldolase_II"/>
    <property type="match status" value="1"/>
</dbReference>
<accession>A0A6L7GS40</accession>
<dbReference type="GO" id="GO:0005856">
    <property type="term" value="C:cytoskeleton"/>
    <property type="evidence" value="ECO:0007669"/>
    <property type="project" value="TreeGrafter"/>
</dbReference>
<protein>
    <submittedName>
        <fullName evidence="3">Class II aldolase/adducin family protein</fullName>
    </submittedName>
</protein>
<evidence type="ECO:0000259" key="2">
    <source>
        <dbReference type="SMART" id="SM01007"/>
    </source>
</evidence>
<sequence>MSVATAGIGQSLVTQACIGARALSEGGHDDFNQGQVSCRVPGAAEFAIKNAMVGFDEVTPAEFVEAQVDATARPHRLAPPELPLHQAIYAARPDVGGIVHSHAPDGLVFGALDEPIVALSHEGALLSGQVSHFTDTSNTVLTIEVADRIAESLGDGVGVFLVNHGSVVVGKSVRHAVVHALMLERACRLQLTALSTRLPFSVSSSSDVDAKRNYIFADLSVKSYWNHLRRSVSRRSPEVQTWTP</sequence>
<feature type="domain" description="Class II aldolase/adducin N-terminal" evidence="2">
    <location>
        <begin position="14"/>
        <end position="191"/>
    </location>
</feature>
<comment type="caution">
    <text evidence="3">The sequence shown here is derived from an EMBL/GenBank/DDBJ whole genome shotgun (WGS) entry which is preliminary data.</text>
</comment>
<dbReference type="SUPFAM" id="SSF53639">
    <property type="entry name" value="AraD/HMP-PK domain-like"/>
    <property type="match status" value="1"/>
</dbReference>
<reference evidence="3 4" key="1">
    <citation type="submission" date="2019-11" db="EMBL/GenBank/DDBJ databases">
        <title>Gordonia sp. nov., a novel actinobacterium isolated from mangrove soil in Hainan.</title>
        <authorList>
            <person name="Huang X."/>
            <person name="Xie Y."/>
            <person name="Chu X."/>
            <person name="Xiao K."/>
        </authorList>
    </citation>
    <scope>NUCLEOTIDE SEQUENCE [LARGE SCALE GENOMIC DNA]</scope>
    <source>
        <strain evidence="3 4">HNM0687</strain>
    </source>
</reference>
<dbReference type="PANTHER" id="PTHR10672:SF3">
    <property type="entry name" value="PROTEIN HU-LI TAI SHAO"/>
    <property type="match status" value="1"/>
</dbReference>
<evidence type="ECO:0000313" key="3">
    <source>
        <dbReference type="EMBL" id="MXP22784.1"/>
    </source>
</evidence>
<dbReference type="InterPro" id="IPR036409">
    <property type="entry name" value="Aldolase_II/adducin_N_sf"/>
</dbReference>
<dbReference type="PANTHER" id="PTHR10672">
    <property type="entry name" value="ADDUCIN"/>
    <property type="match status" value="1"/>
</dbReference>
<dbReference type="Pfam" id="PF00596">
    <property type="entry name" value="Aldolase_II"/>
    <property type="match status" value="1"/>
</dbReference>
<proteinExistence type="inferred from homology"/>
<organism evidence="3 4">
    <name type="scientific">Gordonia mangrovi</name>
    <dbReference type="NCBI Taxonomy" id="2665643"/>
    <lineage>
        <taxon>Bacteria</taxon>
        <taxon>Bacillati</taxon>
        <taxon>Actinomycetota</taxon>
        <taxon>Actinomycetes</taxon>
        <taxon>Mycobacteriales</taxon>
        <taxon>Gordoniaceae</taxon>
        <taxon>Gordonia</taxon>
    </lineage>
</organism>
<keyword evidence="4" id="KW-1185">Reference proteome</keyword>
<comment type="similarity">
    <text evidence="1">Belongs to the aldolase class II family.</text>
</comment>
<evidence type="ECO:0000256" key="1">
    <source>
        <dbReference type="ARBA" id="ARBA00037961"/>
    </source>
</evidence>
<dbReference type="InterPro" id="IPR051017">
    <property type="entry name" value="Aldolase-II_Adducin_sf"/>
</dbReference>
<dbReference type="AlphaFoldDB" id="A0A6L7GS40"/>